<evidence type="ECO:0000313" key="2">
    <source>
        <dbReference type="EMBL" id="ASV75191.1"/>
    </source>
</evidence>
<reference evidence="2 3" key="1">
    <citation type="journal article" name="Front. Microbiol.">
        <title>Sugar Metabolism of the First Thermophilic Planctomycete Thermogutta terrifontis: Comparative Genomic and Transcriptomic Approaches.</title>
        <authorList>
            <person name="Elcheninov A.G."/>
            <person name="Menzel P."/>
            <person name="Gudbergsdottir S.R."/>
            <person name="Slesarev A.I."/>
            <person name="Kadnikov V.V."/>
            <person name="Krogh A."/>
            <person name="Bonch-Osmolovskaya E.A."/>
            <person name="Peng X."/>
            <person name="Kublanov I.V."/>
        </authorList>
    </citation>
    <scope>NUCLEOTIDE SEQUENCE [LARGE SCALE GENOMIC DNA]</scope>
    <source>
        <strain evidence="2 3">R1</strain>
    </source>
</reference>
<proteinExistence type="predicted"/>
<sequence>MGKSSDLRNFGIPIFGFGGLIFLCVVVHILSAEEPPAINPFGPRTTEREDAVPGYIELSSGEIIVGKIYMTRDKRLKIYDSQLQRQREIPLNRVKQIESVVVSEKMEKEWRFKETTSDVKEYTGRTYPLREYVHRITLTDGRTIEGPLSEVIYIQPDPGTAAKTGSYRPEIEPMRYILYKTHKGSVGQDLKSLTYVKAIRLGQEAYQEGMKKTGGKGVYGPRPRGQ</sequence>
<accession>A0A286RGV2</accession>
<dbReference type="EMBL" id="CP018477">
    <property type="protein sequence ID" value="ASV75191.1"/>
    <property type="molecule type" value="Genomic_DNA"/>
</dbReference>
<keyword evidence="3" id="KW-1185">Reference proteome</keyword>
<keyword evidence="1" id="KW-0812">Transmembrane</keyword>
<dbReference type="AlphaFoldDB" id="A0A286RGV2"/>
<evidence type="ECO:0000313" key="3">
    <source>
        <dbReference type="Proteomes" id="UP000215086"/>
    </source>
</evidence>
<name>A0A286RGV2_9BACT</name>
<protein>
    <submittedName>
        <fullName evidence="2">Uncharacterized protein</fullName>
    </submittedName>
</protein>
<dbReference type="Proteomes" id="UP000215086">
    <property type="component" value="Chromosome"/>
</dbReference>
<feature type="transmembrane region" description="Helical" evidence="1">
    <location>
        <begin position="12"/>
        <end position="30"/>
    </location>
</feature>
<keyword evidence="1" id="KW-0472">Membrane</keyword>
<gene>
    <name evidence="2" type="ORF">THTE_2589</name>
</gene>
<evidence type="ECO:0000256" key="1">
    <source>
        <dbReference type="SAM" id="Phobius"/>
    </source>
</evidence>
<dbReference type="RefSeq" id="WP_095415321.1">
    <property type="nucleotide sequence ID" value="NZ_CP018477.1"/>
</dbReference>
<organism evidence="2 3">
    <name type="scientific">Thermogutta terrifontis</name>
    <dbReference type="NCBI Taxonomy" id="1331910"/>
    <lineage>
        <taxon>Bacteria</taxon>
        <taxon>Pseudomonadati</taxon>
        <taxon>Planctomycetota</taxon>
        <taxon>Planctomycetia</taxon>
        <taxon>Pirellulales</taxon>
        <taxon>Thermoguttaceae</taxon>
        <taxon>Thermogutta</taxon>
    </lineage>
</organism>
<keyword evidence="1" id="KW-1133">Transmembrane helix</keyword>
<dbReference type="KEGG" id="ttf:THTE_2589"/>